<proteinExistence type="predicted"/>
<protein>
    <submittedName>
        <fullName evidence="1">5824_t:CDS:1</fullName>
    </submittedName>
</protein>
<evidence type="ECO:0000313" key="1">
    <source>
        <dbReference type="EMBL" id="CAG8461695.1"/>
    </source>
</evidence>
<evidence type="ECO:0000313" key="2">
    <source>
        <dbReference type="Proteomes" id="UP000789702"/>
    </source>
</evidence>
<comment type="caution">
    <text evidence="1">The sequence shown here is derived from an EMBL/GenBank/DDBJ whole genome shotgun (WGS) entry which is preliminary data.</text>
</comment>
<name>A0ACA9KAN2_9GLOM</name>
<accession>A0ACA9KAN2</accession>
<dbReference type="Proteomes" id="UP000789702">
    <property type="component" value="Unassembled WGS sequence"/>
</dbReference>
<reference evidence="1" key="1">
    <citation type="submission" date="2021-06" db="EMBL/GenBank/DDBJ databases">
        <authorList>
            <person name="Kallberg Y."/>
            <person name="Tangrot J."/>
            <person name="Rosling A."/>
        </authorList>
    </citation>
    <scope>NUCLEOTIDE SEQUENCE</scope>
    <source>
        <strain evidence="1">IL203A</strain>
    </source>
</reference>
<organism evidence="1 2">
    <name type="scientific">Dentiscutata heterogama</name>
    <dbReference type="NCBI Taxonomy" id="1316150"/>
    <lineage>
        <taxon>Eukaryota</taxon>
        <taxon>Fungi</taxon>
        <taxon>Fungi incertae sedis</taxon>
        <taxon>Mucoromycota</taxon>
        <taxon>Glomeromycotina</taxon>
        <taxon>Glomeromycetes</taxon>
        <taxon>Diversisporales</taxon>
        <taxon>Gigasporaceae</taxon>
        <taxon>Dentiscutata</taxon>
    </lineage>
</organism>
<keyword evidence="2" id="KW-1185">Reference proteome</keyword>
<sequence length="199" mass="23061">MQTFLSTPTFNKQYIYKNPQNTYHKFTNAFAYYKMASLGSPSLDKKVLCEECNNEWDLAKKLSKEEIEDKICGYLNTPEASTKKKELEKELDELQSMARITTNLEYHRRFSSQISDIKESIRAQDIRHCCTLCKKYFPTITFLTKHRRFAHPSPRGRRSGRQFETNSAIVEDFSMLSSSLGITDHESIAVSVALDYISE</sequence>
<gene>
    <name evidence="1" type="ORF">DHETER_LOCUS1312</name>
</gene>
<dbReference type="EMBL" id="CAJVPU010000771">
    <property type="protein sequence ID" value="CAG8461695.1"/>
    <property type="molecule type" value="Genomic_DNA"/>
</dbReference>